<protein>
    <submittedName>
        <fullName evidence="1">Uncharacterized protein</fullName>
    </submittedName>
</protein>
<accession>A0ABT5VE14</accession>
<dbReference type="EMBL" id="JAOTPO010000002">
    <property type="protein sequence ID" value="MDE5412723.1"/>
    <property type="molecule type" value="Genomic_DNA"/>
</dbReference>
<evidence type="ECO:0000313" key="1">
    <source>
        <dbReference type="EMBL" id="MDE5412723.1"/>
    </source>
</evidence>
<evidence type="ECO:0000313" key="2">
    <source>
        <dbReference type="Proteomes" id="UP001148125"/>
    </source>
</evidence>
<dbReference type="RefSeq" id="WP_275117357.1">
    <property type="nucleotide sequence ID" value="NZ_JAOTPO010000002.1"/>
</dbReference>
<name>A0ABT5VE14_9BACI</name>
<gene>
    <name evidence="1" type="ORF">N7Z68_04950</name>
</gene>
<reference evidence="1" key="1">
    <citation type="submission" date="2024-05" db="EMBL/GenBank/DDBJ databases">
        <title>Alkalihalobacillus sp. strain MEB203 novel alkaliphilic bacterium from Lonar Lake, India.</title>
        <authorList>
            <person name="Joshi A."/>
            <person name="Thite S."/>
            <person name="Mengade P."/>
        </authorList>
    </citation>
    <scope>NUCLEOTIDE SEQUENCE</scope>
    <source>
        <strain evidence="1">MEB 203</strain>
    </source>
</reference>
<keyword evidence="2" id="KW-1185">Reference proteome</keyword>
<proteinExistence type="predicted"/>
<organism evidence="1 2">
    <name type="scientific">Alkalihalobacterium chitinilyticum</name>
    <dbReference type="NCBI Taxonomy" id="2980103"/>
    <lineage>
        <taxon>Bacteria</taxon>
        <taxon>Bacillati</taxon>
        <taxon>Bacillota</taxon>
        <taxon>Bacilli</taxon>
        <taxon>Bacillales</taxon>
        <taxon>Bacillaceae</taxon>
        <taxon>Alkalihalobacterium</taxon>
    </lineage>
</organism>
<sequence>MRVHYIEGTLEEIKENKRSYSVDNLYVRIGEKIKLGLTLCEVVDIVHYPDEFGEYRVDVFVKVIKKLPETFWDRNLLDIFKKK</sequence>
<comment type="caution">
    <text evidence="1">The sequence shown here is derived from an EMBL/GenBank/DDBJ whole genome shotgun (WGS) entry which is preliminary data.</text>
</comment>
<dbReference type="Proteomes" id="UP001148125">
    <property type="component" value="Unassembled WGS sequence"/>
</dbReference>